<accession>A0ABX9E3L0</accession>
<dbReference type="EMBL" id="QLTT01000006">
    <property type="protein sequence ID" value="RAS63644.1"/>
    <property type="molecule type" value="Genomic_DNA"/>
</dbReference>
<sequence length="115" mass="12208">MRTSVTLRAPLSPVVGSVARTYSPARRFSIFCANRRPSGPSWPSPFDVTFRASTGSAGGNEQRIFANSGEGYFLLIDSPPYSSDQTQAMPADASTSLSKSSVDAPAKATKQSSTR</sequence>
<evidence type="ECO:0000256" key="1">
    <source>
        <dbReference type="SAM" id="MobiDB-lite"/>
    </source>
</evidence>
<feature type="region of interest" description="Disordered" evidence="1">
    <location>
        <begin position="83"/>
        <end position="115"/>
    </location>
</feature>
<feature type="compositionally biased region" description="Polar residues" evidence="1">
    <location>
        <begin position="83"/>
        <end position="101"/>
    </location>
</feature>
<reference evidence="2 3" key="1">
    <citation type="submission" date="2018-06" db="EMBL/GenBank/DDBJ databases">
        <title>Genomic Encyclopedia of Type Strains, Phase IV (KMG-IV): sequencing the most valuable type-strain genomes for metagenomic binning, comparative biology and taxonomic classification.</title>
        <authorList>
            <person name="Goeker M."/>
        </authorList>
    </citation>
    <scope>NUCLEOTIDE SEQUENCE [LARGE SCALE GENOMIC DNA]</scope>
    <source>
        <strain evidence="2 3">DSM 45479</strain>
    </source>
</reference>
<dbReference type="Proteomes" id="UP000248714">
    <property type="component" value="Unassembled WGS sequence"/>
</dbReference>
<evidence type="ECO:0000313" key="2">
    <source>
        <dbReference type="EMBL" id="RAS63644.1"/>
    </source>
</evidence>
<name>A0ABX9E3L0_9PSEU</name>
<comment type="caution">
    <text evidence="2">The sequence shown here is derived from an EMBL/GenBank/DDBJ whole genome shotgun (WGS) entry which is preliminary data.</text>
</comment>
<proteinExistence type="predicted"/>
<evidence type="ECO:0000313" key="3">
    <source>
        <dbReference type="Proteomes" id="UP000248714"/>
    </source>
</evidence>
<protein>
    <submittedName>
        <fullName evidence="2">Uncharacterized protein</fullName>
    </submittedName>
</protein>
<keyword evidence="3" id="KW-1185">Reference proteome</keyword>
<organism evidence="2 3">
    <name type="scientific">Lentzea atacamensis</name>
    <dbReference type="NCBI Taxonomy" id="531938"/>
    <lineage>
        <taxon>Bacteria</taxon>
        <taxon>Bacillati</taxon>
        <taxon>Actinomycetota</taxon>
        <taxon>Actinomycetes</taxon>
        <taxon>Pseudonocardiales</taxon>
        <taxon>Pseudonocardiaceae</taxon>
        <taxon>Lentzea</taxon>
    </lineage>
</organism>
<gene>
    <name evidence="2" type="ORF">C8D87_10645</name>
</gene>